<feature type="transmembrane region" description="Helical" evidence="10">
    <location>
        <begin position="114"/>
        <end position="133"/>
    </location>
</feature>
<dbReference type="Gene3D" id="3.40.50.300">
    <property type="entry name" value="P-loop containing nucleotide triphosphate hydrolases"/>
    <property type="match status" value="1"/>
</dbReference>
<dbReference type="AlphaFoldDB" id="A0A9W9GY47"/>
<evidence type="ECO:0008006" key="13">
    <source>
        <dbReference type="Google" id="ProtNLM"/>
    </source>
</evidence>
<evidence type="ECO:0000313" key="12">
    <source>
        <dbReference type="Proteomes" id="UP001147746"/>
    </source>
</evidence>
<dbReference type="InterPro" id="IPR003439">
    <property type="entry name" value="ABC_transporter-like_ATP-bd"/>
</dbReference>
<comment type="subcellular location">
    <subcellularLocation>
        <location evidence="1">Membrane</location>
        <topology evidence="1">Multi-pass membrane protein</topology>
    </subcellularLocation>
</comment>
<evidence type="ECO:0000256" key="4">
    <source>
        <dbReference type="ARBA" id="ARBA00022741"/>
    </source>
</evidence>
<dbReference type="GO" id="GO:0005524">
    <property type="term" value="F:ATP binding"/>
    <property type="evidence" value="ECO:0007669"/>
    <property type="project" value="UniProtKB-KW"/>
</dbReference>
<dbReference type="Gene3D" id="1.20.1560.10">
    <property type="entry name" value="ABC transporter type 1, transmembrane domain"/>
    <property type="match status" value="1"/>
</dbReference>
<feature type="region of interest" description="Disordered" evidence="9">
    <location>
        <begin position="40"/>
        <end position="66"/>
    </location>
</feature>
<reference evidence="11" key="2">
    <citation type="journal article" date="2023" name="IMA Fungus">
        <title>Comparative genomic study of the Penicillium genus elucidates a diverse pangenome and 15 lateral gene transfer events.</title>
        <authorList>
            <person name="Petersen C."/>
            <person name="Sorensen T."/>
            <person name="Nielsen M.R."/>
            <person name="Sondergaard T.E."/>
            <person name="Sorensen J.L."/>
            <person name="Fitzpatrick D.A."/>
            <person name="Frisvad J.C."/>
            <person name="Nielsen K.L."/>
        </authorList>
    </citation>
    <scope>NUCLEOTIDE SEQUENCE</scope>
    <source>
        <strain evidence="11">IBT 21472</strain>
    </source>
</reference>
<dbReference type="PROSITE" id="PS50893">
    <property type="entry name" value="ABC_TRANSPORTER_2"/>
    <property type="match status" value="1"/>
</dbReference>
<organism evidence="11 12">
    <name type="scientific">Penicillium atrosanguineum</name>
    <dbReference type="NCBI Taxonomy" id="1132637"/>
    <lineage>
        <taxon>Eukaryota</taxon>
        <taxon>Fungi</taxon>
        <taxon>Dikarya</taxon>
        <taxon>Ascomycota</taxon>
        <taxon>Pezizomycotina</taxon>
        <taxon>Eurotiomycetes</taxon>
        <taxon>Eurotiomycetidae</taxon>
        <taxon>Eurotiales</taxon>
        <taxon>Aspergillaceae</taxon>
        <taxon>Penicillium</taxon>
    </lineage>
</organism>
<dbReference type="PANTHER" id="PTHR24221:SF651">
    <property type="entry name" value="HEAVY METAL TOLERANCE PROTEIN"/>
    <property type="match status" value="1"/>
</dbReference>
<dbReference type="SUPFAM" id="SSF90123">
    <property type="entry name" value="ABC transporter transmembrane region"/>
    <property type="match status" value="1"/>
</dbReference>
<reference evidence="11" key="1">
    <citation type="submission" date="2022-12" db="EMBL/GenBank/DDBJ databases">
        <authorList>
            <person name="Petersen C."/>
        </authorList>
    </citation>
    <scope>NUCLEOTIDE SEQUENCE</scope>
    <source>
        <strain evidence="11">IBT 21472</strain>
    </source>
</reference>
<accession>A0A9W9GY47</accession>
<keyword evidence="6 10" id="KW-1133">Transmembrane helix</keyword>
<feature type="transmembrane region" description="Helical" evidence="10">
    <location>
        <begin position="77"/>
        <end position="102"/>
    </location>
</feature>
<feature type="transmembrane region" description="Helical" evidence="10">
    <location>
        <begin position="431"/>
        <end position="451"/>
    </location>
</feature>
<dbReference type="CDD" id="cd18583">
    <property type="entry name" value="ABC_6TM_HMT1"/>
    <property type="match status" value="1"/>
</dbReference>
<keyword evidence="12" id="KW-1185">Reference proteome</keyword>
<evidence type="ECO:0000313" key="11">
    <source>
        <dbReference type="EMBL" id="KAJ5307675.1"/>
    </source>
</evidence>
<feature type="transmembrane region" description="Helical" evidence="10">
    <location>
        <begin position="145"/>
        <end position="165"/>
    </location>
</feature>
<evidence type="ECO:0000256" key="7">
    <source>
        <dbReference type="ARBA" id="ARBA00023136"/>
    </source>
</evidence>
<gene>
    <name evidence="11" type="ORF">N7476_008331</name>
</gene>
<dbReference type="EMBL" id="JAPZBO010000008">
    <property type="protein sequence ID" value="KAJ5307675.1"/>
    <property type="molecule type" value="Genomic_DNA"/>
</dbReference>
<evidence type="ECO:0000256" key="10">
    <source>
        <dbReference type="SAM" id="Phobius"/>
    </source>
</evidence>
<dbReference type="SUPFAM" id="SSF52540">
    <property type="entry name" value="P-loop containing nucleoside triphosphate hydrolases"/>
    <property type="match status" value="1"/>
</dbReference>
<dbReference type="OrthoDB" id="6500128at2759"/>
<comment type="similarity">
    <text evidence="8">Belongs to the ABC transporter superfamily. ABCB family. Heavy Metal importer (TC 3.A.1.210) subfamily.</text>
</comment>
<comment type="caution">
    <text evidence="11">The sequence shown here is derived from an EMBL/GenBank/DDBJ whole genome shotgun (WGS) entry which is preliminary data.</text>
</comment>
<keyword evidence="4" id="KW-0547">Nucleotide-binding</keyword>
<dbReference type="PANTHER" id="PTHR24221">
    <property type="entry name" value="ATP-BINDING CASSETTE SUB-FAMILY B"/>
    <property type="match status" value="1"/>
</dbReference>
<feature type="region of interest" description="Disordered" evidence="9">
    <location>
        <begin position="222"/>
        <end position="276"/>
    </location>
</feature>
<keyword evidence="2" id="KW-0813">Transport</keyword>
<dbReference type="GO" id="GO:0016887">
    <property type="term" value="F:ATP hydrolysis activity"/>
    <property type="evidence" value="ECO:0007669"/>
    <property type="project" value="InterPro"/>
</dbReference>
<dbReference type="InterPro" id="IPR003593">
    <property type="entry name" value="AAA+_ATPase"/>
</dbReference>
<dbReference type="SMART" id="SM00382">
    <property type="entry name" value="AAA"/>
    <property type="match status" value="1"/>
</dbReference>
<dbReference type="PROSITE" id="PS50929">
    <property type="entry name" value="ABC_TM1F"/>
    <property type="match status" value="1"/>
</dbReference>
<evidence type="ECO:0000256" key="6">
    <source>
        <dbReference type="ARBA" id="ARBA00022989"/>
    </source>
</evidence>
<dbReference type="Pfam" id="PF00664">
    <property type="entry name" value="ABC_membrane"/>
    <property type="match status" value="1"/>
</dbReference>
<dbReference type="CDD" id="cd03253">
    <property type="entry name" value="ABCC_ATM1_transporter"/>
    <property type="match status" value="1"/>
</dbReference>
<name>A0A9W9GY47_9EURO</name>
<dbReference type="GO" id="GO:0005774">
    <property type="term" value="C:vacuolar membrane"/>
    <property type="evidence" value="ECO:0007669"/>
    <property type="project" value="TreeGrafter"/>
</dbReference>
<dbReference type="InterPro" id="IPR017871">
    <property type="entry name" value="ABC_transporter-like_CS"/>
</dbReference>
<feature type="transmembrane region" description="Helical" evidence="10">
    <location>
        <begin position="194"/>
        <end position="212"/>
    </location>
</feature>
<dbReference type="FunFam" id="3.40.50.300:FF:000186">
    <property type="entry name" value="ATP-binding cassette sub-family B member 7, mitochondrial"/>
    <property type="match status" value="1"/>
</dbReference>
<evidence type="ECO:0000256" key="5">
    <source>
        <dbReference type="ARBA" id="ARBA00022840"/>
    </source>
</evidence>
<dbReference type="PROSITE" id="PS00211">
    <property type="entry name" value="ABC_TRANSPORTER_1"/>
    <property type="match status" value="1"/>
</dbReference>
<feature type="transmembrane region" description="Helical" evidence="10">
    <location>
        <begin position="457"/>
        <end position="476"/>
    </location>
</feature>
<dbReference type="GO" id="GO:0000041">
    <property type="term" value="P:transition metal ion transport"/>
    <property type="evidence" value="ECO:0007669"/>
    <property type="project" value="UniProtKB-ARBA"/>
</dbReference>
<dbReference type="Pfam" id="PF00005">
    <property type="entry name" value="ABC_tran"/>
    <property type="match status" value="1"/>
</dbReference>
<keyword evidence="5" id="KW-0067">ATP-binding</keyword>
<evidence type="ECO:0000256" key="8">
    <source>
        <dbReference type="ARBA" id="ARBA00024363"/>
    </source>
</evidence>
<dbReference type="GO" id="GO:0140359">
    <property type="term" value="F:ABC-type transporter activity"/>
    <property type="evidence" value="ECO:0007669"/>
    <property type="project" value="InterPro"/>
</dbReference>
<dbReference type="FunFam" id="1.20.1560.10:FF:000050">
    <property type="entry name" value="Vacuolar ABC heavy metal transporter (Hmt1)"/>
    <property type="match status" value="1"/>
</dbReference>
<proteinExistence type="inferred from homology"/>
<dbReference type="InterPro" id="IPR036640">
    <property type="entry name" value="ABC1_TM_sf"/>
</dbReference>
<dbReference type="Proteomes" id="UP001147746">
    <property type="component" value="Unassembled WGS sequence"/>
</dbReference>
<evidence type="ECO:0000256" key="2">
    <source>
        <dbReference type="ARBA" id="ARBA00022448"/>
    </source>
</evidence>
<dbReference type="InterPro" id="IPR039421">
    <property type="entry name" value="Type_1_exporter"/>
</dbReference>
<evidence type="ECO:0000256" key="3">
    <source>
        <dbReference type="ARBA" id="ARBA00022692"/>
    </source>
</evidence>
<evidence type="ECO:0000256" key="9">
    <source>
        <dbReference type="SAM" id="MobiDB-lite"/>
    </source>
</evidence>
<dbReference type="InterPro" id="IPR011527">
    <property type="entry name" value="ABC1_TM_dom"/>
</dbReference>
<feature type="compositionally biased region" description="Gly residues" evidence="9">
    <location>
        <begin position="245"/>
        <end position="255"/>
    </location>
</feature>
<sequence length="914" mass="102046">MDPHAALELLEYLRTCYPIFLLLLFVVAFVVNTMLTASNSSKHDSQRMGPGGRPLPKRSQSGPFRKTQGFSKTVKRVFNWLSVAVLVTYLADATIYITHVMVARSEHWWRGQSVVVYIVGSFFDYAVLLISLLDTTPSPTLAQFVCWSVAIPIELVILSTSITLYTSVHHEPIVGDPEGGKLRRTITPWESMEIASSSVRILILFILVLLYASKSITTKSHEQKVHRPNGVSESTGLLDASGAEHGSGNGNGNGHSYGSTNGETGSKTSKPADPWVRPTTMPSTSWWEYLGGYSLFFPYLWPSKSRRLQIVVTICFVLLIAQRVINVLVPYQVGHIVGALTTGEGQSFHVPWFQIFLYVVFRWLQGGQGLLSSMRSTLWIPVSQYSYMELSTAAFEHVHGLSLDFHLGKKTGEVLSALSKGSSINTFLEQVTFQVVPMLIDLVIAVVYFLIVFDAYYALVVGISTFGYLYVTIRMAQWRAEIRRQMVNASRQEDAVKNDSMVSYETVKYFNAEQYEFNRYRGAVNDFQQAEYHVLFSLTLLNTCQNTVFMMGLLATCFICAYQVSIGQRDVSAFVTLLTYMAQLQGPLNFFGTFYRSIQSALINAERMLELFREQPTVVDGPRAMPLSMCKGDIRFQNIEFSYDSRKPALNGLTFHCEPGTTTALVGESGGGKSTVFRLLFRFYNSERGHLLVDGHDVQDLTIDSVRKHIGVVPQDTVLFNETLMYNLKYANQGVTDEQVFEACRAASIHDKILAFPDGYNTKVGERGLRLSGGEKQRVAIARTILKNPRIILLDEATAALDTDTEEHIQGALSALSHGRTMLVIAHRLSTITTADRILVLNEGQVAESGTHEELLALKGRYASMWRKQIRAQKAAAEAQVLQNRAERIRNATNSDDSSSQSDEDRNNAARPAH</sequence>
<protein>
    <recommendedName>
        <fullName evidence="13">Heavy metal tolerance protein</fullName>
    </recommendedName>
</protein>
<keyword evidence="3 10" id="KW-0812">Transmembrane</keyword>
<keyword evidence="7 10" id="KW-0472">Membrane</keyword>
<feature type="transmembrane region" description="Helical" evidence="10">
    <location>
        <begin position="17"/>
        <end position="38"/>
    </location>
</feature>
<feature type="region of interest" description="Disordered" evidence="9">
    <location>
        <begin position="886"/>
        <end position="914"/>
    </location>
</feature>
<feature type="transmembrane region" description="Helical" evidence="10">
    <location>
        <begin position="310"/>
        <end position="329"/>
    </location>
</feature>
<evidence type="ECO:0000256" key="1">
    <source>
        <dbReference type="ARBA" id="ARBA00004141"/>
    </source>
</evidence>
<dbReference type="InterPro" id="IPR027417">
    <property type="entry name" value="P-loop_NTPase"/>
</dbReference>